<dbReference type="InterPro" id="IPR002182">
    <property type="entry name" value="NB-ARC"/>
</dbReference>
<dbReference type="SUPFAM" id="SSF52540">
    <property type="entry name" value="P-loop containing nucleoside triphosphate hydrolases"/>
    <property type="match status" value="1"/>
</dbReference>
<evidence type="ECO:0000259" key="2">
    <source>
        <dbReference type="Pfam" id="PF00931"/>
    </source>
</evidence>
<dbReference type="Pfam" id="PF00931">
    <property type="entry name" value="NB-ARC"/>
    <property type="match status" value="1"/>
</dbReference>
<proteinExistence type="predicted"/>
<comment type="caution">
    <text evidence="3">The sequence shown here is derived from an EMBL/GenBank/DDBJ whole genome shotgun (WGS) entry which is preliminary data.</text>
</comment>
<dbReference type="GO" id="GO:0098542">
    <property type="term" value="P:defense response to other organism"/>
    <property type="evidence" value="ECO:0007669"/>
    <property type="project" value="TreeGrafter"/>
</dbReference>
<dbReference type="InterPro" id="IPR044974">
    <property type="entry name" value="Disease_R_plants"/>
</dbReference>
<dbReference type="AlphaFoldDB" id="A0A3L6Q408"/>
<gene>
    <name evidence="3" type="ORF">C2845_PM17G14850</name>
</gene>
<sequence>MTQHSSLLTLTVTDQTTPVILSVWLQETECQSRPDTLFTGRAADDLWEEEDDKLDKLKSMLHVGRKGSMIDIIVTTCNEDIARKVSTSKPYKLQPLKDDTCWEIIKRCSHNIAEDDLIHQWVALDFINPSKGKEYIRQLLGMSFIQVSKLPKLPYLESLSLWNLPGVAKIDRGICGGKGSFPRLEKFKLGRMEGLEEFMFPMLESIQCSWLSEVEVETMPTKVPSVQNRSERPSYIFIGGGTSTSQQPSLELQSNHQPNHTQRMPQYQTVSPLPCSPGVGIHQLSKSEELAGGHTAALLPSVARIG</sequence>
<dbReference type="Proteomes" id="UP000275267">
    <property type="component" value="Unassembled WGS sequence"/>
</dbReference>
<reference evidence="4" key="1">
    <citation type="journal article" date="2019" name="Nat. Commun.">
        <title>The genome of broomcorn millet.</title>
        <authorList>
            <person name="Zou C."/>
            <person name="Miki D."/>
            <person name="Li D."/>
            <person name="Tang Q."/>
            <person name="Xiao L."/>
            <person name="Rajput S."/>
            <person name="Deng P."/>
            <person name="Jia W."/>
            <person name="Huang R."/>
            <person name="Zhang M."/>
            <person name="Sun Y."/>
            <person name="Hu J."/>
            <person name="Fu X."/>
            <person name="Schnable P.S."/>
            <person name="Li F."/>
            <person name="Zhang H."/>
            <person name="Feng B."/>
            <person name="Zhu X."/>
            <person name="Liu R."/>
            <person name="Schnable J.C."/>
            <person name="Zhu J.-K."/>
            <person name="Zhang H."/>
        </authorList>
    </citation>
    <scope>NUCLEOTIDE SEQUENCE [LARGE SCALE GENOMIC DNA]</scope>
</reference>
<name>A0A3L6Q408_PANMI</name>
<evidence type="ECO:0000313" key="4">
    <source>
        <dbReference type="Proteomes" id="UP000275267"/>
    </source>
</evidence>
<feature type="region of interest" description="Disordered" evidence="1">
    <location>
        <begin position="243"/>
        <end position="268"/>
    </location>
</feature>
<dbReference type="EMBL" id="PQIB02000014">
    <property type="protein sequence ID" value="RLM69230.1"/>
    <property type="molecule type" value="Genomic_DNA"/>
</dbReference>
<keyword evidence="4" id="KW-1185">Reference proteome</keyword>
<dbReference type="PANTHER" id="PTHR23155:SF1075">
    <property type="entry name" value="OS06G0644300 PROTEIN"/>
    <property type="match status" value="1"/>
</dbReference>
<evidence type="ECO:0000256" key="1">
    <source>
        <dbReference type="SAM" id="MobiDB-lite"/>
    </source>
</evidence>
<feature type="domain" description="NB-ARC" evidence="2">
    <location>
        <begin position="44"/>
        <end position="107"/>
    </location>
</feature>
<organism evidence="3 4">
    <name type="scientific">Panicum miliaceum</name>
    <name type="common">Proso millet</name>
    <name type="synonym">Broomcorn millet</name>
    <dbReference type="NCBI Taxonomy" id="4540"/>
    <lineage>
        <taxon>Eukaryota</taxon>
        <taxon>Viridiplantae</taxon>
        <taxon>Streptophyta</taxon>
        <taxon>Embryophyta</taxon>
        <taxon>Tracheophyta</taxon>
        <taxon>Spermatophyta</taxon>
        <taxon>Magnoliopsida</taxon>
        <taxon>Liliopsida</taxon>
        <taxon>Poales</taxon>
        <taxon>Poaceae</taxon>
        <taxon>PACMAD clade</taxon>
        <taxon>Panicoideae</taxon>
        <taxon>Panicodae</taxon>
        <taxon>Paniceae</taxon>
        <taxon>Panicinae</taxon>
        <taxon>Panicum</taxon>
        <taxon>Panicum sect. Panicum</taxon>
    </lineage>
</organism>
<dbReference type="STRING" id="4540.A0A3L6Q408"/>
<evidence type="ECO:0000313" key="3">
    <source>
        <dbReference type="EMBL" id="RLM69230.1"/>
    </source>
</evidence>
<protein>
    <recommendedName>
        <fullName evidence="2">NB-ARC domain-containing protein</fullName>
    </recommendedName>
</protein>
<dbReference type="InterPro" id="IPR027417">
    <property type="entry name" value="P-loop_NTPase"/>
</dbReference>
<dbReference type="GO" id="GO:0043531">
    <property type="term" value="F:ADP binding"/>
    <property type="evidence" value="ECO:0007669"/>
    <property type="project" value="InterPro"/>
</dbReference>
<accession>A0A3L6Q408</accession>
<dbReference type="PANTHER" id="PTHR23155">
    <property type="entry name" value="DISEASE RESISTANCE PROTEIN RP"/>
    <property type="match status" value="1"/>
</dbReference>